<evidence type="ECO:0000256" key="1">
    <source>
        <dbReference type="ARBA" id="ARBA00022801"/>
    </source>
</evidence>
<keyword evidence="1" id="KW-0378">Hydrolase</keyword>
<dbReference type="GO" id="GO:0047632">
    <property type="term" value="F:agmatine deiminase activity"/>
    <property type="evidence" value="ECO:0007669"/>
    <property type="project" value="TreeGrafter"/>
</dbReference>
<proteinExistence type="predicted"/>
<gene>
    <name evidence="2" type="ORF">SAMN06265350_11210</name>
</gene>
<dbReference type="Pfam" id="PF04371">
    <property type="entry name" value="PAD_porph"/>
    <property type="match status" value="1"/>
</dbReference>
<sequence>MLKTDFSKVTDLFLVYPEGFENHYSSLSPFIQKLVGIIPDSIHLFVIVNNSKAKNTICFKYPNKNMDVIIIDGFNEIWLRDMMGFNVGDKIIRPYYHPNYCSCQFSFLDLIELDNNIDDIIKETINKPIERMPIVMDGGSLVTNGNIGFITKKILEDNRGLDEEKVIRIIKEFLGIEPIVVDRYKHDKMGHTDGYMQFINDDLLLVSQYPDMAFLSEDNKYLKYLEDIALKNKMRIDLIYERPIDEMGCCVYGEDKKCMYGSRGIYVNYLALNNTVIIPEYTLPKSDKRDYNLINKEVFNQYFENVVSINCDELSKFSGVLHCISWVN</sequence>
<accession>A0A521E963</accession>
<dbReference type="Gene3D" id="3.75.10.10">
    <property type="entry name" value="L-arginine/glycine Amidinotransferase, Chain A"/>
    <property type="match status" value="1"/>
</dbReference>
<dbReference type="InterPro" id="IPR007466">
    <property type="entry name" value="Peptidyl-Arg-deiminase_porph"/>
</dbReference>
<evidence type="ECO:0000313" key="3">
    <source>
        <dbReference type="Proteomes" id="UP000315971"/>
    </source>
</evidence>
<keyword evidence="3" id="KW-1185">Reference proteome</keyword>
<evidence type="ECO:0000313" key="2">
    <source>
        <dbReference type="EMBL" id="SMO79710.1"/>
    </source>
</evidence>
<dbReference type="OrthoDB" id="7871381at2"/>
<dbReference type="SUPFAM" id="SSF55909">
    <property type="entry name" value="Pentein"/>
    <property type="match status" value="1"/>
</dbReference>
<name>A0A521E963_9SPHI</name>
<protein>
    <submittedName>
        <fullName evidence="2">Agmatine/peptidylarginine deiminase</fullName>
    </submittedName>
</protein>
<dbReference type="RefSeq" id="WP_142604604.1">
    <property type="nucleotide sequence ID" value="NZ_FXSZ01000012.1"/>
</dbReference>
<dbReference type="PANTHER" id="PTHR31377:SF0">
    <property type="entry name" value="AGMATINE DEIMINASE-RELATED"/>
    <property type="match status" value="1"/>
</dbReference>
<dbReference type="GO" id="GO:0004668">
    <property type="term" value="F:protein-arginine deiminase activity"/>
    <property type="evidence" value="ECO:0007669"/>
    <property type="project" value="InterPro"/>
</dbReference>
<dbReference type="EMBL" id="FXSZ01000012">
    <property type="protein sequence ID" value="SMO79710.1"/>
    <property type="molecule type" value="Genomic_DNA"/>
</dbReference>
<organism evidence="2 3">
    <name type="scientific">Solitalea koreensis</name>
    <dbReference type="NCBI Taxonomy" id="543615"/>
    <lineage>
        <taxon>Bacteria</taxon>
        <taxon>Pseudomonadati</taxon>
        <taxon>Bacteroidota</taxon>
        <taxon>Sphingobacteriia</taxon>
        <taxon>Sphingobacteriales</taxon>
        <taxon>Sphingobacteriaceae</taxon>
        <taxon>Solitalea</taxon>
    </lineage>
</organism>
<dbReference type="AlphaFoldDB" id="A0A521E963"/>
<dbReference type="PANTHER" id="PTHR31377">
    <property type="entry name" value="AGMATINE DEIMINASE-RELATED"/>
    <property type="match status" value="1"/>
</dbReference>
<dbReference type="GO" id="GO:0009446">
    <property type="term" value="P:putrescine biosynthetic process"/>
    <property type="evidence" value="ECO:0007669"/>
    <property type="project" value="InterPro"/>
</dbReference>
<dbReference type="Proteomes" id="UP000315971">
    <property type="component" value="Unassembled WGS sequence"/>
</dbReference>
<reference evidence="2 3" key="1">
    <citation type="submission" date="2017-05" db="EMBL/GenBank/DDBJ databases">
        <authorList>
            <person name="Varghese N."/>
            <person name="Submissions S."/>
        </authorList>
    </citation>
    <scope>NUCLEOTIDE SEQUENCE [LARGE SCALE GENOMIC DNA]</scope>
    <source>
        <strain evidence="2 3">DSM 21342</strain>
    </source>
</reference>